<dbReference type="SUPFAM" id="SSF142019">
    <property type="entry name" value="Nqo1 FMN-binding domain-like"/>
    <property type="match status" value="1"/>
</dbReference>
<dbReference type="InterPro" id="IPR001949">
    <property type="entry name" value="NADH-UbQ_OxRdtase_51kDa_CS"/>
</dbReference>
<proteinExistence type="inferred from homology"/>
<dbReference type="PROSITE" id="PS00644">
    <property type="entry name" value="COMPLEX1_51K_1"/>
    <property type="match status" value="1"/>
</dbReference>
<dbReference type="Proteomes" id="UP000319941">
    <property type="component" value="Unassembled WGS sequence"/>
</dbReference>
<evidence type="ECO:0000256" key="2">
    <source>
        <dbReference type="ARBA" id="ARBA00007523"/>
    </source>
</evidence>
<dbReference type="GO" id="GO:0051539">
    <property type="term" value="F:4 iron, 4 sulfur cluster binding"/>
    <property type="evidence" value="ECO:0007669"/>
    <property type="project" value="UniProtKB-KW"/>
</dbReference>
<reference evidence="12 13" key="1">
    <citation type="submission" date="2019-07" db="EMBL/GenBank/DDBJ databases">
        <title>Diversity of Bacteria from Kongsfjorden, Arctic.</title>
        <authorList>
            <person name="Yu Y."/>
        </authorList>
    </citation>
    <scope>NUCLEOTIDE SEQUENCE [LARGE SCALE GENOMIC DNA]</scope>
    <source>
        <strain evidence="12 13">SM1923</strain>
    </source>
</reference>
<keyword evidence="7" id="KW-0411">Iron-sulfur</keyword>
<evidence type="ECO:0000256" key="3">
    <source>
        <dbReference type="ARBA" id="ARBA00019901"/>
    </source>
</evidence>
<dbReference type="GO" id="GO:0046872">
    <property type="term" value="F:metal ion binding"/>
    <property type="evidence" value="ECO:0007669"/>
    <property type="project" value="UniProtKB-KW"/>
</dbReference>
<dbReference type="STRING" id="553385.GCA_000591415_01953"/>
<dbReference type="GO" id="GO:0010181">
    <property type="term" value="F:FMN binding"/>
    <property type="evidence" value="ECO:0007669"/>
    <property type="project" value="InterPro"/>
</dbReference>
<dbReference type="PANTHER" id="PTHR43578:SF3">
    <property type="entry name" value="NADH-QUINONE OXIDOREDUCTASE SUBUNIT F"/>
    <property type="match status" value="1"/>
</dbReference>
<dbReference type="InterPro" id="IPR037207">
    <property type="entry name" value="Nuop51_4Fe4S-bd_sf"/>
</dbReference>
<feature type="region of interest" description="Disordered" evidence="10">
    <location>
        <begin position="1"/>
        <end position="24"/>
    </location>
</feature>
<evidence type="ECO:0000313" key="12">
    <source>
        <dbReference type="EMBL" id="TVU72721.1"/>
    </source>
</evidence>
<dbReference type="Gene3D" id="3.40.30.10">
    <property type="entry name" value="Glutaredoxin"/>
    <property type="match status" value="1"/>
</dbReference>
<dbReference type="Gene3D" id="3.40.50.11540">
    <property type="entry name" value="NADH-ubiquinone oxidoreductase 51kDa subunit"/>
    <property type="match status" value="1"/>
</dbReference>
<keyword evidence="6" id="KW-0408">Iron</keyword>
<comment type="similarity">
    <text evidence="2">Belongs to the complex I 51 kDa subunit family.</text>
</comment>
<dbReference type="CDD" id="cd03082">
    <property type="entry name" value="TRX_Fd_NuoE_W_FDH_beta"/>
    <property type="match status" value="1"/>
</dbReference>
<dbReference type="Gene3D" id="1.10.10.1590">
    <property type="entry name" value="NADH-quinone oxidoreductase subunit E"/>
    <property type="match status" value="1"/>
</dbReference>
<dbReference type="AlphaFoldDB" id="A0A558HUB9"/>
<dbReference type="InterPro" id="IPR011538">
    <property type="entry name" value="Nuo51_FMN-bd"/>
</dbReference>
<dbReference type="Pfam" id="PF10531">
    <property type="entry name" value="SLBB"/>
    <property type="match status" value="1"/>
</dbReference>
<dbReference type="Pfam" id="PF01257">
    <property type="entry name" value="2Fe-2S_thioredx"/>
    <property type="match status" value="1"/>
</dbReference>
<evidence type="ECO:0000256" key="6">
    <source>
        <dbReference type="ARBA" id="ARBA00023004"/>
    </source>
</evidence>
<feature type="domain" description="NADH-ubiquinone oxidoreductase 51kDa subunit iron-sulphur binding" evidence="11">
    <location>
        <begin position="490"/>
        <end position="535"/>
    </location>
</feature>
<dbReference type="FunFam" id="3.10.20.600:FF:000006">
    <property type="entry name" value="Formate dehydrogenase, beta subunit"/>
    <property type="match status" value="1"/>
</dbReference>
<evidence type="ECO:0000313" key="13">
    <source>
        <dbReference type="Proteomes" id="UP000319941"/>
    </source>
</evidence>
<evidence type="ECO:0000259" key="11">
    <source>
        <dbReference type="SMART" id="SM00928"/>
    </source>
</evidence>
<dbReference type="Pfam" id="PF01512">
    <property type="entry name" value="Complex1_51K"/>
    <property type="match status" value="1"/>
</dbReference>
<dbReference type="PROSITE" id="PS00645">
    <property type="entry name" value="COMPLEX1_51K_2"/>
    <property type="match status" value="1"/>
</dbReference>
<evidence type="ECO:0000256" key="8">
    <source>
        <dbReference type="ARBA" id="ARBA00031578"/>
    </source>
</evidence>
<dbReference type="OrthoDB" id="9805533at2"/>
<dbReference type="SUPFAM" id="SSF140490">
    <property type="entry name" value="Nqo1C-terminal domain-like"/>
    <property type="match status" value="1"/>
</dbReference>
<accession>A0A558HUB9</accession>
<evidence type="ECO:0000256" key="9">
    <source>
        <dbReference type="ARBA" id="ARBA00032787"/>
    </source>
</evidence>
<dbReference type="SUPFAM" id="SSF52833">
    <property type="entry name" value="Thioredoxin-like"/>
    <property type="match status" value="1"/>
</dbReference>
<dbReference type="InterPro" id="IPR037225">
    <property type="entry name" value="Nuo51_FMN-bd_sf"/>
</dbReference>
<dbReference type="RefSeq" id="WP_144726590.1">
    <property type="nucleotide sequence ID" value="NZ_CAWOWR010000076.1"/>
</dbReference>
<dbReference type="SMART" id="SM00928">
    <property type="entry name" value="NADH_4Fe-4S"/>
    <property type="match status" value="1"/>
</dbReference>
<evidence type="ECO:0000256" key="1">
    <source>
        <dbReference type="ARBA" id="ARBA00001917"/>
    </source>
</evidence>
<feature type="compositionally biased region" description="Pro residues" evidence="10">
    <location>
        <begin position="1"/>
        <end position="10"/>
    </location>
</feature>
<dbReference type="Gene3D" id="1.20.1440.230">
    <property type="entry name" value="NADH-ubiquinone oxidoreductase 51kDa subunit, iron-sulphur binding domain"/>
    <property type="match status" value="1"/>
</dbReference>
<dbReference type="Pfam" id="PF10589">
    <property type="entry name" value="NADH_4Fe-4S"/>
    <property type="match status" value="1"/>
</dbReference>
<dbReference type="InterPro" id="IPR036249">
    <property type="entry name" value="Thioredoxin-like_sf"/>
</dbReference>
<dbReference type="Gene3D" id="3.10.20.600">
    <property type="match status" value="1"/>
</dbReference>
<evidence type="ECO:0000256" key="10">
    <source>
        <dbReference type="SAM" id="MobiDB-lite"/>
    </source>
</evidence>
<dbReference type="SUPFAM" id="SSF142984">
    <property type="entry name" value="Nqo1 middle domain-like"/>
    <property type="match status" value="1"/>
</dbReference>
<organism evidence="12 13">
    <name type="scientific">Cobetia crustatorum</name>
    <dbReference type="NCBI Taxonomy" id="553385"/>
    <lineage>
        <taxon>Bacteria</taxon>
        <taxon>Pseudomonadati</taxon>
        <taxon>Pseudomonadota</taxon>
        <taxon>Gammaproteobacteria</taxon>
        <taxon>Oceanospirillales</taxon>
        <taxon>Halomonadaceae</taxon>
        <taxon>Cobetia</taxon>
    </lineage>
</organism>
<evidence type="ECO:0000256" key="4">
    <source>
        <dbReference type="ARBA" id="ARBA00022485"/>
    </source>
</evidence>
<dbReference type="GO" id="GO:0008137">
    <property type="term" value="F:NADH dehydrogenase (ubiquinone) activity"/>
    <property type="evidence" value="ECO:0007669"/>
    <property type="project" value="InterPro"/>
</dbReference>
<dbReference type="InterPro" id="IPR041921">
    <property type="entry name" value="NuoE_N"/>
</dbReference>
<comment type="caution">
    <text evidence="12">The sequence shown here is derived from an EMBL/GenBank/DDBJ whole genome shotgun (WGS) entry which is preliminary data.</text>
</comment>
<evidence type="ECO:0000256" key="5">
    <source>
        <dbReference type="ARBA" id="ARBA00022723"/>
    </source>
</evidence>
<keyword evidence="4" id="KW-0004">4Fe-4S</keyword>
<gene>
    <name evidence="12" type="ORF">FQP86_03350</name>
</gene>
<name>A0A558HUB9_9GAMM</name>
<dbReference type="EMBL" id="VNFH01000002">
    <property type="protein sequence ID" value="TVU72721.1"/>
    <property type="molecule type" value="Genomic_DNA"/>
</dbReference>
<dbReference type="InterPro" id="IPR019554">
    <property type="entry name" value="Soluble_ligand-bd"/>
</dbReference>
<dbReference type="PANTHER" id="PTHR43578">
    <property type="entry name" value="NADH-QUINONE OXIDOREDUCTASE SUBUNIT F"/>
    <property type="match status" value="1"/>
</dbReference>
<comment type="cofactor">
    <cofactor evidence="1">
        <name>FMN</name>
        <dbReference type="ChEBI" id="CHEBI:58210"/>
    </cofactor>
</comment>
<keyword evidence="13" id="KW-1185">Reference proteome</keyword>
<protein>
    <recommendedName>
        <fullName evidence="3">NADH-quinone oxidoreductase subunit F</fullName>
    </recommendedName>
    <alternativeName>
        <fullName evidence="8">NADH dehydrogenase I subunit F</fullName>
    </alternativeName>
    <alternativeName>
        <fullName evidence="9">NDH-1 subunit F</fullName>
    </alternativeName>
</protein>
<keyword evidence="5" id="KW-0479">Metal-binding</keyword>
<sequence length="587" mass="62871">MTSVITPPPAVAGRRRSRSQLRGRPVESEALAEIQQLLADSPPQRDLLLEYLHDLNDHVGYLTLRHLRALAEWMRLPMAEVYETATFYAHFTLVRDGETPPAALTVRVCDSLSCQLAGAETLRAGLAEGLDPAEVRVVRAPCMGRCDSAPVAEVGHYHLGQASVAGVKAAIAAGHVHADPATSLDYPSLEAYRAMGGYGLLDALRAGEVAIDDLAKMIEQAGLRGLGGAGFPTFRKWGFVRAEAGPRYCVINADEGEPGTFKDRYHLEREPHTFLEGALASAHVIDAEGLYIYLRDEYPTLGLALRECITELEVAGVVASGFIHLRRGAGAYICGEESALIESLEGKPGKPRQRPPFVAQCGLFGRPTLVNNVETVYWIARLHREGIESYVNVGRHGRQGLRSFSLSGRVMRPGMYLAPAGITLNELVEEYGGGMAAGHRLLAYLPGGASGGILPASKADIPLDFDTLQAHGCFIGSAAVMVLSDQDDLVAAARNLMTFFMDESCGQCTPCRVGTQQMLAALSSDQWDETLLTRLSQVMVDASICGLGQAAPNPVLGLLKDFRGELAARGVQLIASTGAPAAMRGDA</sequence>
<evidence type="ECO:0000256" key="7">
    <source>
        <dbReference type="ARBA" id="ARBA00023014"/>
    </source>
</evidence>
<dbReference type="InterPro" id="IPR019575">
    <property type="entry name" value="Nuop51_4Fe4S-bd"/>
</dbReference>